<evidence type="ECO:0000256" key="1">
    <source>
        <dbReference type="SAM" id="Phobius"/>
    </source>
</evidence>
<evidence type="ECO:0008006" key="4">
    <source>
        <dbReference type="Google" id="ProtNLM"/>
    </source>
</evidence>
<protein>
    <recommendedName>
        <fullName evidence="4">DUF2269 family protein</fullName>
    </recommendedName>
</protein>
<gene>
    <name evidence="2" type="ORF">EHS13_24345</name>
</gene>
<feature type="transmembrane region" description="Helical" evidence="1">
    <location>
        <begin position="119"/>
        <end position="139"/>
    </location>
</feature>
<dbReference type="KEGG" id="ppsc:EHS13_24345"/>
<sequence length="143" mass="15491">MMEFIVFLHVLGAVGMGFYLVFPVLATRISSLNKQAQEGYVQALVTANRFGQFLLIVQFLTGGYLVGKEKDSLTTAWMITAIVLLVLAGAFSGMLGGPLKRIAKGTQTGAGTDKDVTKIKMFSSLLTVVLIVIVVLMVYRDII</sequence>
<keyword evidence="1" id="KW-0812">Transmembrane</keyword>
<evidence type="ECO:0000313" key="3">
    <source>
        <dbReference type="Proteomes" id="UP000426246"/>
    </source>
</evidence>
<reference evidence="3" key="1">
    <citation type="submission" date="2018-11" db="EMBL/GenBank/DDBJ databases">
        <title>Complete genome sequence of Paenibacillus sp. ML311-T8.</title>
        <authorList>
            <person name="Nam Y.-D."/>
            <person name="Kang J."/>
            <person name="Chung W.-H."/>
            <person name="Park Y.S."/>
        </authorList>
    </citation>
    <scope>NUCLEOTIDE SEQUENCE [LARGE SCALE GENOMIC DNA]</scope>
    <source>
        <strain evidence="3">ML311-T8</strain>
    </source>
</reference>
<keyword evidence="1" id="KW-1133">Transmembrane helix</keyword>
<dbReference type="Proteomes" id="UP000426246">
    <property type="component" value="Chromosome"/>
</dbReference>
<dbReference type="EMBL" id="CP034235">
    <property type="protein sequence ID" value="QGQ97795.1"/>
    <property type="molecule type" value="Genomic_DNA"/>
</dbReference>
<dbReference type="RefSeq" id="WP_155702895.1">
    <property type="nucleotide sequence ID" value="NZ_CP034235.1"/>
</dbReference>
<accession>A0A6B8RQH1</accession>
<feature type="transmembrane region" description="Helical" evidence="1">
    <location>
        <begin position="50"/>
        <end position="67"/>
    </location>
</feature>
<keyword evidence="1" id="KW-0472">Membrane</keyword>
<name>A0A6B8RQH1_9BACL</name>
<dbReference type="AlphaFoldDB" id="A0A6B8RQH1"/>
<proteinExistence type="predicted"/>
<dbReference type="OrthoDB" id="2886943at2"/>
<feature type="transmembrane region" description="Helical" evidence="1">
    <location>
        <begin position="79"/>
        <end position="99"/>
    </location>
</feature>
<evidence type="ECO:0000313" key="2">
    <source>
        <dbReference type="EMBL" id="QGQ97795.1"/>
    </source>
</evidence>
<dbReference type="Pfam" id="PF10027">
    <property type="entry name" value="DUF2269"/>
    <property type="match status" value="1"/>
</dbReference>
<dbReference type="InterPro" id="IPR018729">
    <property type="entry name" value="DUF2269_transmembrane"/>
</dbReference>
<keyword evidence="3" id="KW-1185">Reference proteome</keyword>
<organism evidence="2 3">
    <name type="scientific">Paenibacillus psychroresistens</name>
    <dbReference type="NCBI Taxonomy" id="1778678"/>
    <lineage>
        <taxon>Bacteria</taxon>
        <taxon>Bacillati</taxon>
        <taxon>Bacillota</taxon>
        <taxon>Bacilli</taxon>
        <taxon>Bacillales</taxon>
        <taxon>Paenibacillaceae</taxon>
        <taxon>Paenibacillus</taxon>
    </lineage>
</organism>